<feature type="transmembrane region" description="Helical" evidence="1">
    <location>
        <begin position="12"/>
        <end position="34"/>
    </location>
</feature>
<dbReference type="AlphaFoldDB" id="A0A6J7HG88"/>
<keyword evidence="1" id="KW-0812">Transmembrane</keyword>
<protein>
    <submittedName>
        <fullName evidence="2">Unannotated protein</fullName>
    </submittedName>
</protein>
<dbReference type="EMBL" id="CAFBMW010000001">
    <property type="protein sequence ID" value="CAB4914659.1"/>
    <property type="molecule type" value="Genomic_DNA"/>
</dbReference>
<accession>A0A6J7HG88</accession>
<organism evidence="2">
    <name type="scientific">freshwater metagenome</name>
    <dbReference type="NCBI Taxonomy" id="449393"/>
    <lineage>
        <taxon>unclassified sequences</taxon>
        <taxon>metagenomes</taxon>
        <taxon>ecological metagenomes</taxon>
    </lineage>
</organism>
<gene>
    <name evidence="2" type="ORF">UFOPK3662_00232</name>
</gene>
<proteinExistence type="predicted"/>
<sequence>MLADSTAITTYLVFIGIVSALALVLASVVLTLAFRETRRDRIARHESIPAYYGRGYFAH</sequence>
<name>A0A6J7HG88_9ZZZZ</name>
<keyword evidence="1" id="KW-1133">Transmembrane helix</keyword>
<evidence type="ECO:0000313" key="2">
    <source>
        <dbReference type="EMBL" id="CAB4914659.1"/>
    </source>
</evidence>
<reference evidence="2" key="1">
    <citation type="submission" date="2020-05" db="EMBL/GenBank/DDBJ databases">
        <authorList>
            <person name="Chiriac C."/>
            <person name="Salcher M."/>
            <person name="Ghai R."/>
            <person name="Kavagutti S V."/>
        </authorList>
    </citation>
    <scope>NUCLEOTIDE SEQUENCE</scope>
</reference>
<keyword evidence="1" id="KW-0472">Membrane</keyword>
<evidence type="ECO:0000256" key="1">
    <source>
        <dbReference type="SAM" id="Phobius"/>
    </source>
</evidence>